<evidence type="ECO:0000256" key="1">
    <source>
        <dbReference type="ARBA" id="ARBA00022714"/>
    </source>
</evidence>
<organism evidence="8 9">
    <name type="scientific">Govanella unica</name>
    <dbReference type="NCBI Taxonomy" id="2975056"/>
    <lineage>
        <taxon>Bacteria</taxon>
        <taxon>Pseudomonadati</taxon>
        <taxon>Pseudomonadota</taxon>
        <taxon>Alphaproteobacteria</taxon>
        <taxon>Emcibacterales</taxon>
        <taxon>Govanellaceae</taxon>
        <taxon>Govanella</taxon>
    </lineage>
</organism>
<dbReference type="Proteomes" id="UP001141619">
    <property type="component" value="Unassembled WGS sequence"/>
</dbReference>
<feature type="region of interest" description="Disordered" evidence="6">
    <location>
        <begin position="356"/>
        <end position="383"/>
    </location>
</feature>
<dbReference type="PANTHER" id="PTHR21266">
    <property type="entry name" value="IRON-SULFUR DOMAIN CONTAINING PROTEIN"/>
    <property type="match status" value="1"/>
</dbReference>
<dbReference type="GO" id="GO:0051537">
    <property type="term" value="F:2 iron, 2 sulfur cluster binding"/>
    <property type="evidence" value="ECO:0007669"/>
    <property type="project" value="UniProtKB-KW"/>
</dbReference>
<dbReference type="GO" id="GO:0005737">
    <property type="term" value="C:cytoplasm"/>
    <property type="evidence" value="ECO:0007669"/>
    <property type="project" value="TreeGrafter"/>
</dbReference>
<dbReference type="Pfam" id="PF00355">
    <property type="entry name" value="Rieske"/>
    <property type="match status" value="1"/>
</dbReference>
<name>A0A9X3Z6G9_9PROT</name>
<dbReference type="SUPFAM" id="SSF55961">
    <property type="entry name" value="Bet v1-like"/>
    <property type="match status" value="1"/>
</dbReference>
<keyword evidence="1" id="KW-0001">2Fe-2S</keyword>
<comment type="caution">
    <text evidence="8">The sequence shown here is derived from an EMBL/GenBank/DDBJ whole genome shotgun (WGS) entry which is preliminary data.</text>
</comment>
<dbReference type="Gene3D" id="3.90.380.10">
    <property type="entry name" value="Naphthalene 1,2-dioxygenase Alpha Subunit, Chain A, domain 1"/>
    <property type="match status" value="1"/>
</dbReference>
<sequence length="383" mass="43559">MLINNWYVAAYSSEVVKDKPLGVKILGCDFVLFRNENNEAVCLSDVCCHRGASLSRGKIVDDGCAVACPFHGWQFESGGRCIKIPSMGDVKVPKRARVDSYPTFERYDWVWVFLGDLPEDKRPPVPDLLPEYYQTDEWRSTHLLTEVPVNWSKMEENSLDTAHLTFVHSVFGSREDATATIVPIEKRPYGGYVYRERTAPKASQKSGVLGQLLSQERTKTTVSLEYSVVGICHRIHPQFRPGMAQIAFSSTTPVDNYTSRLFSIQARNYAIEPEHDQERLDGRKNAIAEDRAVVSHVRPKVGPTPLTDEFLVEADGMEVAFRKSVFQLIDKGWEIDTKKVAEDYDRKVYVIPSPERRKDPKNWVHETIPTTRPRADDDDFTLS</sequence>
<evidence type="ECO:0000313" key="8">
    <source>
        <dbReference type="EMBL" id="MDA5192919.1"/>
    </source>
</evidence>
<protein>
    <submittedName>
        <fullName evidence="8">Rieske 2Fe-2S domain-containing protein</fullName>
    </submittedName>
</protein>
<dbReference type="EMBL" id="JANWOI010000001">
    <property type="protein sequence ID" value="MDA5192919.1"/>
    <property type="molecule type" value="Genomic_DNA"/>
</dbReference>
<dbReference type="InterPro" id="IPR036922">
    <property type="entry name" value="Rieske_2Fe-2S_sf"/>
</dbReference>
<keyword evidence="5" id="KW-0411">Iron-sulfur</keyword>
<gene>
    <name evidence="8" type="ORF">NYP16_02960</name>
</gene>
<evidence type="ECO:0000256" key="6">
    <source>
        <dbReference type="SAM" id="MobiDB-lite"/>
    </source>
</evidence>
<dbReference type="GO" id="GO:0046872">
    <property type="term" value="F:metal ion binding"/>
    <property type="evidence" value="ECO:0007669"/>
    <property type="project" value="UniProtKB-KW"/>
</dbReference>
<dbReference type="PANTHER" id="PTHR21266:SF60">
    <property type="entry name" value="3-KETOSTEROID-9-ALPHA-MONOOXYGENASE, OXYGENASE COMPONENT"/>
    <property type="match status" value="1"/>
</dbReference>
<evidence type="ECO:0000313" key="9">
    <source>
        <dbReference type="Proteomes" id="UP001141619"/>
    </source>
</evidence>
<keyword evidence="2" id="KW-0479">Metal-binding</keyword>
<keyword evidence="9" id="KW-1185">Reference proteome</keyword>
<dbReference type="GO" id="GO:0016491">
    <property type="term" value="F:oxidoreductase activity"/>
    <property type="evidence" value="ECO:0007669"/>
    <property type="project" value="UniProtKB-KW"/>
</dbReference>
<dbReference type="SUPFAM" id="SSF50022">
    <property type="entry name" value="ISP domain"/>
    <property type="match status" value="1"/>
</dbReference>
<keyword evidence="3" id="KW-0560">Oxidoreductase</keyword>
<dbReference type="Gene3D" id="2.102.10.10">
    <property type="entry name" value="Rieske [2Fe-2S] iron-sulphur domain"/>
    <property type="match status" value="1"/>
</dbReference>
<reference evidence="8" key="1">
    <citation type="submission" date="2022-08" db="EMBL/GenBank/DDBJ databases">
        <authorList>
            <person name="Vandamme P."/>
            <person name="Hettiarachchi A."/>
            <person name="Peeters C."/>
            <person name="Cnockaert M."/>
            <person name="Carlier A."/>
        </authorList>
    </citation>
    <scope>NUCLEOTIDE SEQUENCE</scope>
    <source>
        <strain evidence="8">LMG 31809</strain>
    </source>
</reference>
<proteinExistence type="predicted"/>
<evidence type="ECO:0000256" key="5">
    <source>
        <dbReference type="ARBA" id="ARBA00023014"/>
    </source>
</evidence>
<dbReference type="InterPro" id="IPR050584">
    <property type="entry name" value="Cholesterol_7-desaturase"/>
</dbReference>
<dbReference type="RefSeq" id="WP_274942620.1">
    <property type="nucleotide sequence ID" value="NZ_JANWOI010000001.1"/>
</dbReference>
<dbReference type="PROSITE" id="PS51296">
    <property type="entry name" value="RIESKE"/>
    <property type="match status" value="1"/>
</dbReference>
<feature type="domain" description="Rieske" evidence="7">
    <location>
        <begin position="6"/>
        <end position="112"/>
    </location>
</feature>
<evidence type="ECO:0000256" key="2">
    <source>
        <dbReference type="ARBA" id="ARBA00022723"/>
    </source>
</evidence>
<evidence type="ECO:0000259" key="7">
    <source>
        <dbReference type="PROSITE" id="PS51296"/>
    </source>
</evidence>
<reference evidence="8" key="2">
    <citation type="journal article" date="2023" name="Syst. Appl. Microbiol.">
        <title>Govania unica gen. nov., sp. nov., a rare biosphere bacterium that represents a novel family in the class Alphaproteobacteria.</title>
        <authorList>
            <person name="Vandamme P."/>
            <person name="Peeters C."/>
            <person name="Hettiarachchi A."/>
            <person name="Cnockaert M."/>
            <person name="Carlier A."/>
        </authorList>
    </citation>
    <scope>NUCLEOTIDE SEQUENCE</scope>
    <source>
        <strain evidence="8">LMG 31809</strain>
    </source>
</reference>
<dbReference type="AlphaFoldDB" id="A0A9X3Z6G9"/>
<keyword evidence="4" id="KW-0408">Iron</keyword>
<evidence type="ECO:0000256" key="3">
    <source>
        <dbReference type="ARBA" id="ARBA00023002"/>
    </source>
</evidence>
<dbReference type="InterPro" id="IPR044043">
    <property type="entry name" value="VanA_C_cat"/>
</dbReference>
<dbReference type="Pfam" id="PF19112">
    <property type="entry name" value="VanA_C"/>
    <property type="match status" value="1"/>
</dbReference>
<accession>A0A9X3Z6G9</accession>
<dbReference type="InterPro" id="IPR017941">
    <property type="entry name" value="Rieske_2Fe-2S"/>
</dbReference>
<evidence type="ECO:0000256" key="4">
    <source>
        <dbReference type="ARBA" id="ARBA00023004"/>
    </source>
</evidence>